<sequence>MSTPCIPDVTGSRWRKGSCRYKGAAPSTISHCVTFEGLHCIFWRSDLKEKMKMTELLALLCMISVCGAQKWKQEMSSWDPKEPTNSKRCSNLTQVLDNWKFAILTQVKDMLINDHAPLLPDYTSETSVKKSRQEDQLSVGPGTSQEEGDTDTLDLLTFHHIEQAFINCIFRK</sequence>
<dbReference type="Proteomes" id="UP000283210">
    <property type="component" value="Chromosome 8"/>
</dbReference>
<protein>
    <submittedName>
        <fullName evidence="2">Uncharacterized protein</fullName>
    </submittedName>
</protein>
<dbReference type="OrthoDB" id="9901503at2759"/>
<dbReference type="PANTHER" id="PTHR41693:SF2">
    <property type="entry name" value="BIOGENESIS OF LYSOSOME-RELATED ORGANELLES COMPLEX 1 SUBUNIT 2"/>
    <property type="match status" value="1"/>
</dbReference>
<keyword evidence="3" id="KW-1185">Reference proteome</keyword>
<organism evidence="2 3">
    <name type="scientific">Oryzias javanicus</name>
    <name type="common">Javanese ricefish</name>
    <name type="synonym">Aplocheilus javanicus</name>
    <dbReference type="NCBI Taxonomy" id="123683"/>
    <lineage>
        <taxon>Eukaryota</taxon>
        <taxon>Metazoa</taxon>
        <taxon>Chordata</taxon>
        <taxon>Craniata</taxon>
        <taxon>Vertebrata</taxon>
        <taxon>Euteleostomi</taxon>
        <taxon>Actinopterygii</taxon>
        <taxon>Neopterygii</taxon>
        <taxon>Teleostei</taxon>
        <taxon>Neoteleostei</taxon>
        <taxon>Acanthomorphata</taxon>
        <taxon>Ovalentaria</taxon>
        <taxon>Atherinomorphae</taxon>
        <taxon>Beloniformes</taxon>
        <taxon>Adrianichthyidae</taxon>
        <taxon>Oryziinae</taxon>
        <taxon>Oryzias</taxon>
    </lineage>
</organism>
<dbReference type="PANTHER" id="PTHR41693">
    <property type="entry name" value="HEME-BINDING PROTEIN 1"/>
    <property type="match status" value="1"/>
</dbReference>
<evidence type="ECO:0000313" key="3">
    <source>
        <dbReference type="Proteomes" id="UP000283210"/>
    </source>
</evidence>
<gene>
    <name evidence="2" type="ORF">OJAV_G00079390</name>
</gene>
<dbReference type="AlphaFoldDB" id="A0A3S2MLI2"/>
<reference evidence="2 3" key="2">
    <citation type="submission" date="2019-01" db="EMBL/GenBank/DDBJ databases">
        <title>A chromosome length genome reference of the Java medaka (oryzias javanicus).</title>
        <authorList>
            <person name="Herpin A."/>
            <person name="Takehana Y."/>
            <person name="Naruse K."/>
            <person name="Ansai S."/>
            <person name="Kawaguchi M."/>
        </authorList>
    </citation>
    <scope>NUCLEOTIDE SEQUENCE [LARGE SCALE GENOMIC DNA]</scope>
    <source>
        <strain evidence="2">RS831</strain>
        <tissue evidence="2">Whole body</tissue>
    </source>
</reference>
<feature type="region of interest" description="Disordered" evidence="1">
    <location>
        <begin position="130"/>
        <end position="149"/>
    </location>
</feature>
<evidence type="ECO:0000313" key="2">
    <source>
        <dbReference type="EMBL" id="RVE69565.1"/>
    </source>
</evidence>
<name>A0A3S2MLI2_ORYJA</name>
<accession>A0A3S2MLI2</accession>
<proteinExistence type="predicted"/>
<reference evidence="2 3" key="1">
    <citation type="submission" date="2018-11" db="EMBL/GenBank/DDBJ databases">
        <authorList>
            <person name="Lopez-Roques C."/>
            <person name="Donnadieu C."/>
            <person name="Bouchez O."/>
            <person name="Klopp C."/>
            <person name="Cabau C."/>
            <person name="Zahm M."/>
        </authorList>
    </citation>
    <scope>NUCLEOTIDE SEQUENCE [LARGE SCALE GENOMIC DNA]</scope>
    <source>
        <strain evidence="2">RS831</strain>
        <tissue evidence="2">Whole body</tissue>
    </source>
</reference>
<evidence type="ECO:0000256" key="1">
    <source>
        <dbReference type="SAM" id="MobiDB-lite"/>
    </source>
</evidence>
<dbReference type="EMBL" id="CM012444">
    <property type="protein sequence ID" value="RVE69565.1"/>
    <property type="molecule type" value="Genomic_DNA"/>
</dbReference>